<feature type="compositionally biased region" description="Basic residues" evidence="4">
    <location>
        <begin position="447"/>
        <end position="465"/>
    </location>
</feature>
<dbReference type="STRING" id="33097.A0A150GAW5"/>
<dbReference type="PROSITE" id="PS00678">
    <property type="entry name" value="WD_REPEATS_1"/>
    <property type="match status" value="2"/>
</dbReference>
<dbReference type="InterPro" id="IPR011047">
    <property type="entry name" value="Quinoprotein_ADH-like_sf"/>
</dbReference>
<organism evidence="6 7">
    <name type="scientific">Gonium pectorale</name>
    <name type="common">Green alga</name>
    <dbReference type="NCBI Taxonomy" id="33097"/>
    <lineage>
        <taxon>Eukaryota</taxon>
        <taxon>Viridiplantae</taxon>
        <taxon>Chlorophyta</taxon>
        <taxon>core chlorophytes</taxon>
        <taxon>Chlorophyceae</taxon>
        <taxon>CS clade</taxon>
        <taxon>Chlamydomonadales</taxon>
        <taxon>Volvocaceae</taxon>
        <taxon>Gonium</taxon>
    </lineage>
</organism>
<evidence type="ECO:0000313" key="6">
    <source>
        <dbReference type="EMBL" id="KXZ46986.1"/>
    </source>
</evidence>
<keyword evidence="2" id="KW-0677">Repeat</keyword>
<accession>A0A150GAW5</accession>
<evidence type="ECO:0000313" key="7">
    <source>
        <dbReference type="Proteomes" id="UP000075714"/>
    </source>
</evidence>
<dbReference type="PROSITE" id="PS50294">
    <property type="entry name" value="WD_REPEATS_REGION"/>
    <property type="match status" value="6"/>
</dbReference>
<feature type="compositionally biased region" description="Low complexity" evidence="4">
    <location>
        <begin position="430"/>
        <end position="445"/>
    </location>
</feature>
<dbReference type="PANTHER" id="PTHR44019">
    <property type="entry name" value="WD REPEAT-CONTAINING PROTEIN 55"/>
    <property type="match status" value="1"/>
</dbReference>
<name>A0A150GAW5_GONPE</name>
<proteinExistence type="predicted"/>
<dbReference type="InterPro" id="IPR050505">
    <property type="entry name" value="WDR55/POC1"/>
</dbReference>
<reference evidence="7" key="1">
    <citation type="journal article" date="2016" name="Nat. Commun.">
        <title>The Gonium pectorale genome demonstrates co-option of cell cycle regulation during the evolution of multicellularity.</title>
        <authorList>
            <person name="Hanschen E.R."/>
            <person name="Marriage T.N."/>
            <person name="Ferris P.J."/>
            <person name="Hamaji T."/>
            <person name="Toyoda A."/>
            <person name="Fujiyama A."/>
            <person name="Neme R."/>
            <person name="Noguchi H."/>
            <person name="Minakuchi Y."/>
            <person name="Suzuki M."/>
            <person name="Kawai-Toyooka H."/>
            <person name="Smith D.R."/>
            <person name="Sparks H."/>
            <person name="Anderson J."/>
            <person name="Bakaric R."/>
            <person name="Luria V."/>
            <person name="Karger A."/>
            <person name="Kirschner M.W."/>
            <person name="Durand P.M."/>
            <person name="Michod R.E."/>
            <person name="Nozaki H."/>
            <person name="Olson B.J."/>
        </authorList>
    </citation>
    <scope>NUCLEOTIDE SEQUENCE [LARGE SCALE GENOMIC DNA]</scope>
    <source>
        <strain evidence="7">NIES-2863</strain>
    </source>
</reference>
<dbReference type="PANTHER" id="PTHR44019:SF8">
    <property type="entry name" value="POC1 CENTRIOLAR PROTEIN HOMOLOG"/>
    <property type="match status" value="1"/>
</dbReference>
<feature type="compositionally biased region" description="Polar residues" evidence="4">
    <location>
        <begin position="28"/>
        <end position="46"/>
    </location>
</feature>
<dbReference type="PROSITE" id="PS50082">
    <property type="entry name" value="WD_REPEATS_2"/>
    <property type="match status" value="9"/>
</dbReference>
<dbReference type="SUPFAM" id="SSF50998">
    <property type="entry name" value="Quinoprotein alcohol dehydrogenase-like"/>
    <property type="match status" value="1"/>
</dbReference>
<evidence type="ECO:0000256" key="3">
    <source>
        <dbReference type="PROSITE-ProRule" id="PRU00221"/>
    </source>
</evidence>
<dbReference type="CDD" id="cd00200">
    <property type="entry name" value="WD40"/>
    <property type="match status" value="2"/>
</dbReference>
<feature type="repeat" description="WD" evidence="3">
    <location>
        <begin position="718"/>
        <end position="748"/>
    </location>
</feature>
<protein>
    <recommendedName>
        <fullName evidence="5">TANC1/2-like winged helix domain-containing protein</fullName>
    </recommendedName>
</protein>
<feature type="repeat" description="WD" evidence="3">
    <location>
        <begin position="663"/>
        <end position="695"/>
    </location>
</feature>
<dbReference type="SMART" id="SM00320">
    <property type="entry name" value="WD40"/>
    <property type="match status" value="13"/>
</dbReference>
<dbReference type="Pfam" id="PF00400">
    <property type="entry name" value="WD40"/>
    <property type="match status" value="12"/>
</dbReference>
<evidence type="ECO:0000259" key="5">
    <source>
        <dbReference type="Pfam" id="PF25521"/>
    </source>
</evidence>
<feature type="compositionally biased region" description="Low complexity" evidence="4">
    <location>
        <begin position="522"/>
        <end position="533"/>
    </location>
</feature>
<dbReference type="InterPro" id="IPR058056">
    <property type="entry name" value="WH_TANC1/2"/>
</dbReference>
<dbReference type="InterPro" id="IPR036322">
    <property type="entry name" value="WD40_repeat_dom_sf"/>
</dbReference>
<comment type="caution">
    <text evidence="6">The sequence shown here is derived from an EMBL/GenBank/DDBJ whole genome shotgun (WGS) entry which is preliminary data.</text>
</comment>
<feature type="repeat" description="WD" evidence="3">
    <location>
        <begin position="1154"/>
        <end position="1195"/>
    </location>
</feature>
<feature type="region of interest" description="Disordered" evidence="4">
    <location>
        <begin position="484"/>
        <end position="539"/>
    </location>
</feature>
<dbReference type="InterPro" id="IPR019775">
    <property type="entry name" value="WD40_repeat_CS"/>
</dbReference>
<feature type="repeat" description="WD" evidence="3">
    <location>
        <begin position="964"/>
        <end position="1005"/>
    </location>
</feature>
<feature type="repeat" description="WD" evidence="3">
    <location>
        <begin position="805"/>
        <end position="833"/>
    </location>
</feature>
<sequence>MLAVTEQLLRQRAQQRAAGAAREYSPFKLSSNGAPPASPQNRQNLTADGAANRPPDAPPVSAPPVTAGSGVPSVAAMQQRLQAKFGEEAAAFMLHDMQQVPEHLHVLFYTAILQLRDLPNPLPSTMAEAFHSVFSQHFDQTVGHAERRVAQYKTYMAQTAAQAANVTGTAQQKVEALSANGARMTPQLQQAQAQLQQVQRQVAQTLAAQTAELTSLTAAATAARTQHAQMMRLLCVAVAAQERLSCSQLAAMGLDGVLSALPAWEVLFHARDGYFAMVDPSLEAWLVDKRGAGQFACDPRVGHAALGQHYLRLVRAGAVRSLDVYGLRYGVLHLLLSEREAIGGERLLLDAEYMEQVFRAQQEGTLYLTLFRLASKTEVVSELLRWLRHNMGALRTHPRAVVPLWHTAPSRTMLARLVASGKTSARAGLASSSHTAGADTAADGAHGAHRNPHSQHHHRQHHLHPHNGGMMIEAGHTRAEEAQAPNGELSGGAGFGSASENGQAASPELSGAPSPTAAGLEAHAAGHSSPAAAVLGGPATTPAPRPQCVLLNPPPFWPVGITALPGHTGGVTGLVFDRRNRLLAAATAAGVVHMWDHATARRVGTMTGYSPSVPSADLHPSGTLLAVGSSTDCAVRIRGIDSGSGPLITFSEPQPESEAKALLGPRNATVRHLTYSPDGHLLAVVYGDGTVTVWDPVRAVRSSTLPVLNRAAAARFASFAPDGQLLALACANGTIRVWYLERLNPVHVSILRAYEPNVAVRCVYYSPSGLLLASVAEGSSEVVLWDVASGKQHQALAGPPGTPPVRALAFSPGGQLLAAAGDGGDVSLWNANTRGHWSRAAVLSGHAYAVNALAFSPCGTLLASGGNEDSVRLWDVGAALHRAEAHRADMGNFGQTPLPGSVPQSHGVMIRADEAAAGGRHAAPGILCCLAHNPAGTLLAAGMGDGAVCLWDTASPEQRWARLLGQHRQPVGRVLFSADGRLLMSASDDGCICIWDVAAAETVGGGPSSVQLVVAIQTDAALWARPEDEEDGLQDGAAITAASTTGVMSRAVARHRHGTGAGGWATLSCSVSISPDGCQLASAHDDGTVLLWMLPEGELAARLRGHAKLAAGLQYSVDGRLLASASDDGTVCIWDTEAAVRAAFEERRPEPVARLHHRDHVYGMDFAPDGSAIATISRDGNLCTWDPRAGLCAASVPHSHSTATKASVDGVRYSPTGLLLATGSSDEAIVRLWHAGSCTLLRELAGVRLLAWPGLAPAPWAAFVRMDYAPFVVRLPERSLLLEAAAALMVSPDGAELAAAAAADEAAEGLAGAAVGLPPVLQVGPGAHRRQEQLHRCRQLSLHARLDPATGQAVPVIAADAPALRPAVRIFSSASTVPHVSLRGRSLVLADSATLAIYSVDASAGL</sequence>
<feature type="repeat" description="WD" evidence="3">
    <location>
        <begin position="843"/>
        <end position="876"/>
    </location>
</feature>
<keyword evidence="7" id="KW-1185">Reference proteome</keyword>
<dbReference type="OrthoDB" id="756370at2759"/>
<dbReference type="Gene3D" id="2.130.10.10">
    <property type="entry name" value="YVTN repeat-like/Quinoprotein amine dehydrogenase"/>
    <property type="match status" value="4"/>
</dbReference>
<feature type="region of interest" description="Disordered" evidence="4">
    <location>
        <begin position="426"/>
        <end position="470"/>
    </location>
</feature>
<evidence type="ECO:0000256" key="2">
    <source>
        <dbReference type="ARBA" id="ARBA00022737"/>
    </source>
</evidence>
<feature type="region of interest" description="Disordered" evidence="4">
    <location>
        <begin position="11"/>
        <end position="70"/>
    </location>
</feature>
<feature type="compositionally biased region" description="Low complexity" evidence="4">
    <location>
        <begin position="11"/>
        <end position="22"/>
    </location>
</feature>
<dbReference type="InterPro" id="IPR015943">
    <property type="entry name" value="WD40/YVTN_repeat-like_dom_sf"/>
</dbReference>
<keyword evidence="1 3" id="KW-0853">WD repeat</keyword>
<evidence type="ECO:0000256" key="4">
    <source>
        <dbReference type="SAM" id="MobiDB-lite"/>
    </source>
</evidence>
<dbReference type="Pfam" id="PF25521">
    <property type="entry name" value="WHD_TANC1"/>
    <property type="match status" value="1"/>
</dbReference>
<dbReference type="Proteomes" id="UP000075714">
    <property type="component" value="Unassembled WGS sequence"/>
</dbReference>
<feature type="repeat" description="WD" evidence="3">
    <location>
        <begin position="564"/>
        <end position="605"/>
    </location>
</feature>
<gene>
    <name evidence="6" type="ORF">GPECTOR_39g480</name>
</gene>
<dbReference type="InterPro" id="IPR001680">
    <property type="entry name" value="WD40_rpt"/>
</dbReference>
<dbReference type="SUPFAM" id="SSF63829">
    <property type="entry name" value="Calcium-dependent phosphotriesterase"/>
    <property type="match status" value="1"/>
</dbReference>
<feature type="repeat" description="WD" evidence="3">
    <location>
        <begin position="1103"/>
        <end position="1137"/>
    </location>
</feature>
<feature type="repeat" description="WD" evidence="3">
    <location>
        <begin position="1070"/>
        <end position="1102"/>
    </location>
</feature>
<evidence type="ECO:0000256" key="1">
    <source>
        <dbReference type="ARBA" id="ARBA00022574"/>
    </source>
</evidence>
<dbReference type="EMBL" id="LSYV01000040">
    <property type="protein sequence ID" value="KXZ46986.1"/>
    <property type="molecule type" value="Genomic_DNA"/>
</dbReference>
<dbReference type="SUPFAM" id="SSF50978">
    <property type="entry name" value="WD40 repeat-like"/>
    <property type="match status" value="1"/>
</dbReference>
<feature type="domain" description="TANC1/2-like winged helix" evidence="5">
    <location>
        <begin position="264"/>
        <end position="313"/>
    </location>
</feature>